<evidence type="ECO:0000256" key="2">
    <source>
        <dbReference type="PIRSR" id="PIRSR603782-1"/>
    </source>
</evidence>
<dbReference type="InterPro" id="IPR003782">
    <property type="entry name" value="SCO1/SenC"/>
</dbReference>
<dbReference type="OrthoDB" id="9811998at2"/>
<keyword evidence="7" id="KW-1185">Reference proteome</keyword>
<comment type="caution">
    <text evidence="6">The sequence shown here is derived from an EMBL/GenBank/DDBJ whole genome shotgun (WGS) entry which is preliminary data.</text>
</comment>
<keyword evidence="5" id="KW-0732">Signal</keyword>
<comment type="similarity">
    <text evidence="1">Belongs to the SCO1/2 family.</text>
</comment>
<gene>
    <name evidence="6" type="ORF">A6A03_05010</name>
</gene>
<evidence type="ECO:0000256" key="1">
    <source>
        <dbReference type="ARBA" id="ARBA00010996"/>
    </source>
</evidence>
<feature type="binding site" evidence="2">
    <location>
        <position position="175"/>
    </location>
    <ligand>
        <name>Cu cation</name>
        <dbReference type="ChEBI" id="CHEBI:23378"/>
    </ligand>
</feature>
<dbReference type="Proteomes" id="UP000078287">
    <property type="component" value="Unassembled WGS sequence"/>
</dbReference>
<dbReference type="AlphaFoldDB" id="A0A178LX60"/>
<dbReference type="EMBL" id="LWQS01000103">
    <property type="protein sequence ID" value="OAN38251.1"/>
    <property type="molecule type" value="Genomic_DNA"/>
</dbReference>
<proteinExistence type="inferred from homology"/>
<dbReference type="GO" id="GO:0046872">
    <property type="term" value="F:metal ion binding"/>
    <property type="evidence" value="ECO:0007669"/>
    <property type="project" value="UniProtKB-KW"/>
</dbReference>
<feature type="transmembrane region" description="Helical" evidence="4">
    <location>
        <begin position="242"/>
        <end position="261"/>
    </location>
</feature>
<sequence length="279" mass="30304">MRHWFSFALIGWLAVLLVAPATALAQGGKTNPSDNVGFEQRMGSQVPLDAIFVDEQGAEVRLGQFFTAGQPVILVMNYYECPMLCSFVREGVLAALQQVTLTAGRDFQVVNISIDPLETPMLAANVKALTMQRYARPGAESGWHFLTGSEEQIRRVADAIGFKYFYDETIDQYAHAAGMVVLTPEGKTARYFFGIEFNVSDVRLGIVEASAGKVGNPIDQFLLLCYQYDPASGSYTPAIMTILRIAGALTVIGIITMIVMLSRSTPGGNLPPPREAAPA</sequence>
<dbReference type="PANTHER" id="PTHR12151">
    <property type="entry name" value="ELECTRON TRANSPORT PROTIN SCO1/SENC FAMILY MEMBER"/>
    <property type="match status" value="1"/>
</dbReference>
<keyword evidence="3" id="KW-1015">Disulfide bond</keyword>
<evidence type="ECO:0000313" key="7">
    <source>
        <dbReference type="Proteomes" id="UP000078287"/>
    </source>
</evidence>
<organism evidence="6 7">
    <name type="scientific">Chloroflexus islandicus</name>
    <dbReference type="NCBI Taxonomy" id="1707952"/>
    <lineage>
        <taxon>Bacteria</taxon>
        <taxon>Bacillati</taxon>
        <taxon>Chloroflexota</taxon>
        <taxon>Chloroflexia</taxon>
        <taxon>Chloroflexales</taxon>
        <taxon>Chloroflexineae</taxon>
        <taxon>Chloroflexaceae</taxon>
        <taxon>Chloroflexus</taxon>
    </lineage>
</organism>
<protein>
    <submittedName>
        <fullName evidence="6">Electron transporter SenC</fullName>
    </submittedName>
</protein>
<feature type="binding site" evidence="2">
    <location>
        <position position="81"/>
    </location>
    <ligand>
        <name>Cu cation</name>
        <dbReference type="ChEBI" id="CHEBI:23378"/>
    </ligand>
</feature>
<reference evidence="6 7" key="1">
    <citation type="submission" date="2016-04" db="EMBL/GenBank/DDBJ databases">
        <title>Chloroflexus islandicus sp. nov., a thermophilic filamentous anoxygenic phototrophic bacterium from geyser Strokkur (Iceland).</title>
        <authorList>
            <person name="Gaisin V.A."/>
            <person name="Kalashnikov A.M."/>
            <person name="Sukhacheva M.V."/>
            <person name="Grouzdev D.S."/>
            <person name="Ivanov T.M."/>
            <person name="Kuznetsov B."/>
            <person name="Gorlenko V.M."/>
        </authorList>
    </citation>
    <scope>NUCLEOTIDE SEQUENCE [LARGE SCALE GENOMIC DNA]</scope>
    <source>
        <strain evidence="7">isl-2</strain>
    </source>
</reference>
<dbReference type="RefSeq" id="WP_066791230.1">
    <property type="nucleotide sequence ID" value="NZ_LWQS01000103.1"/>
</dbReference>
<keyword evidence="4" id="KW-0812">Transmembrane</keyword>
<evidence type="ECO:0000256" key="3">
    <source>
        <dbReference type="PIRSR" id="PIRSR603782-2"/>
    </source>
</evidence>
<dbReference type="SUPFAM" id="SSF52833">
    <property type="entry name" value="Thioredoxin-like"/>
    <property type="match status" value="1"/>
</dbReference>
<dbReference type="PANTHER" id="PTHR12151:SF8">
    <property type="entry name" value="THIOREDOXIN DOMAIN-CONTAINING PROTEIN"/>
    <property type="match status" value="1"/>
</dbReference>
<name>A0A178LX60_9CHLR</name>
<dbReference type="Pfam" id="PF02630">
    <property type="entry name" value="SCO1-SenC"/>
    <property type="match status" value="1"/>
</dbReference>
<dbReference type="CDD" id="cd02968">
    <property type="entry name" value="SCO"/>
    <property type="match status" value="1"/>
</dbReference>
<keyword evidence="2" id="KW-0186">Copper</keyword>
<feature type="disulfide bond" description="Redox-active" evidence="3">
    <location>
        <begin position="81"/>
        <end position="85"/>
    </location>
</feature>
<dbReference type="InterPro" id="IPR036249">
    <property type="entry name" value="Thioredoxin-like_sf"/>
</dbReference>
<evidence type="ECO:0000256" key="4">
    <source>
        <dbReference type="SAM" id="Phobius"/>
    </source>
</evidence>
<dbReference type="Gene3D" id="3.40.30.10">
    <property type="entry name" value="Glutaredoxin"/>
    <property type="match status" value="1"/>
</dbReference>
<feature type="chain" id="PRO_5008091480" evidence="5">
    <location>
        <begin position="26"/>
        <end position="279"/>
    </location>
</feature>
<evidence type="ECO:0000313" key="6">
    <source>
        <dbReference type="EMBL" id="OAN38251.1"/>
    </source>
</evidence>
<keyword evidence="4" id="KW-1133">Transmembrane helix</keyword>
<keyword evidence="4" id="KW-0472">Membrane</keyword>
<feature type="binding site" evidence="2">
    <location>
        <position position="85"/>
    </location>
    <ligand>
        <name>Cu cation</name>
        <dbReference type="ChEBI" id="CHEBI:23378"/>
    </ligand>
</feature>
<dbReference type="STRING" id="1707952.A6A03_05010"/>
<feature type="signal peptide" evidence="5">
    <location>
        <begin position="1"/>
        <end position="25"/>
    </location>
</feature>
<keyword evidence="2" id="KW-0479">Metal-binding</keyword>
<evidence type="ECO:0000256" key="5">
    <source>
        <dbReference type="SAM" id="SignalP"/>
    </source>
</evidence>
<accession>A0A178LX60</accession>